<evidence type="ECO:0000313" key="2">
    <source>
        <dbReference type="EMBL" id="VEL13301.1"/>
    </source>
</evidence>
<dbReference type="EMBL" id="CAAALY010017364">
    <property type="protein sequence ID" value="VEL13301.1"/>
    <property type="molecule type" value="Genomic_DNA"/>
</dbReference>
<comment type="caution">
    <text evidence="2">The sequence shown here is derived from an EMBL/GenBank/DDBJ whole genome shotgun (WGS) entry which is preliminary data.</text>
</comment>
<evidence type="ECO:0000256" key="1">
    <source>
        <dbReference type="SAM" id="MobiDB-lite"/>
    </source>
</evidence>
<proteinExistence type="predicted"/>
<sequence length="77" mass="8798">MPSIRLPPSCPPSPYPPSGTPSGQVDCVQYRHTFWCRGHKEKQKDSLFQTRRAHAQPSKRVNCEGWLPGQRHSITRT</sequence>
<feature type="region of interest" description="Disordered" evidence="1">
    <location>
        <begin position="1"/>
        <end position="23"/>
    </location>
</feature>
<keyword evidence="3" id="KW-1185">Reference proteome</keyword>
<organism evidence="2 3">
    <name type="scientific">Protopolystoma xenopodis</name>
    <dbReference type="NCBI Taxonomy" id="117903"/>
    <lineage>
        <taxon>Eukaryota</taxon>
        <taxon>Metazoa</taxon>
        <taxon>Spiralia</taxon>
        <taxon>Lophotrochozoa</taxon>
        <taxon>Platyhelminthes</taxon>
        <taxon>Monogenea</taxon>
        <taxon>Polyopisthocotylea</taxon>
        <taxon>Polystomatidea</taxon>
        <taxon>Polystomatidae</taxon>
        <taxon>Protopolystoma</taxon>
    </lineage>
</organism>
<protein>
    <submittedName>
        <fullName evidence="2">Uncharacterized protein</fullName>
    </submittedName>
</protein>
<feature type="compositionally biased region" description="Pro residues" evidence="1">
    <location>
        <begin position="8"/>
        <end position="19"/>
    </location>
</feature>
<reference evidence="2" key="1">
    <citation type="submission" date="2018-11" db="EMBL/GenBank/DDBJ databases">
        <authorList>
            <consortium name="Pathogen Informatics"/>
        </authorList>
    </citation>
    <scope>NUCLEOTIDE SEQUENCE</scope>
</reference>
<evidence type="ECO:0000313" key="3">
    <source>
        <dbReference type="Proteomes" id="UP000784294"/>
    </source>
</evidence>
<dbReference type="Proteomes" id="UP000784294">
    <property type="component" value="Unassembled WGS sequence"/>
</dbReference>
<accession>A0A448WJU8</accession>
<gene>
    <name evidence="2" type="ORF">PXEA_LOCUS6741</name>
</gene>
<dbReference type="AlphaFoldDB" id="A0A448WJU8"/>
<name>A0A448WJU8_9PLAT</name>